<keyword evidence="1" id="KW-0812">Transmembrane</keyword>
<dbReference type="RefSeq" id="WP_011645271.1">
    <property type="nucleotide sequence ID" value="NZ_ARYI01000003.1"/>
</dbReference>
<keyword evidence="1" id="KW-0472">Membrane</keyword>
<gene>
    <name evidence="2" type="ORF">HHI_04565</name>
</gene>
<comment type="caution">
    <text evidence="2">The sequence shown here is derived from an EMBL/GenBank/DDBJ whole genome shotgun (WGS) entry which is preliminary data.</text>
</comment>
<evidence type="ECO:0008006" key="4">
    <source>
        <dbReference type="Google" id="ProtNLM"/>
    </source>
</evidence>
<dbReference type="AlphaFoldDB" id="A0A059FXJ4"/>
<dbReference type="OrthoDB" id="7630018at2"/>
<organism evidence="2 3">
    <name type="scientific">Hyphomonas hirschiana VP5</name>
    <dbReference type="NCBI Taxonomy" id="1280951"/>
    <lineage>
        <taxon>Bacteria</taxon>
        <taxon>Pseudomonadati</taxon>
        <taxon>Pseudomonadota</taxon>
        <taxon>Alphaproteobacteria</taxon>
        <taxon>Hyphomonadales</taxon>
        <taxon>Hyphomonadaceae</taxon>
        <taxon>Hyphomonas</taxon>
    </lineage>
</organism>
<feature type="transmembrane region" description="Helical" evidence="1">
    <location>
        <begin position="15"/>
        <end position="32"/>
    </location>
</feature>
<evidence type="ECO:0000313" key="3">
    <source>
        <dbReference type="Proteomes" id="UP000025061"/>
    </source>
</evidence>
<keyword evidence="1" id="KW-1133">Transmembrane helix</keyword>
<dbReference type="EMBL" id="ARYI01000003">
    <property type="protein sequence ID" value="KCZ95399.1"/>
    <property type="molecule type" value="Genomic_DNA"/>
</dbReference>
<dbReference type="Proteomes" id="UP000025061">
    <property type="component" value="Unassembled WGS sequence"/>
</dbReference>
<reference evidence="2 3" key="1">
    <citation type="submission" date="2013-04" db="EMBL/GenBank/DDBJ databases">
        <title>Hyphomonas hirschiana VP5 Genome Sequencing.</title>
        <authorList>
            <person name="Lai Q."/>
            <person name="Shao Z."/>
        </authorList>
    </citation>
    <scope>NUCLEOTIDE SEQUENCE [LARGE SCALE GENOMIC DNA]</scope>
    <source>
        <strain evidence="2 3">VP5</strain>
    </source>
</reference>
<dbReference type="PATRIC" id="fig|1280951.3.peg.928"/>
<evidence type="ECO:0000256" key="1">
    <source>
        <dbReference type="SAM" id="Phobius"/>
    </source>
</evidence>
<proteinExistence type="predicted"/>
<evidence type="ECO:0000313" key="2">
    <source>
        <dbReference type="EMBL" id="KCZ95399.1"/>
    </source>
</evidence>
<accession>A0A059FXJ4</accession>
<name>A0A059FXJ4_9PROT</name>
<protein>
    <recommendedName>
        <fullName evidence="4">Methyl-accepting chemotaxis protein</fullName>
    </recommendedName>
</protein>
<keyword evidence="3" id="KW-1185">Reference proteome</keyword>
<sequence length="162" mass="17820">MDISALINTIQPTDVAIFLVSFAACVYCFVLSKRLRALQDTKDGLGATITAMTNSVSAMSQATHDTRTRVESMATRLAHLISDGEKMCKRLEDTIMTMERSQTGVTNQVHAAQTELNVMMRDVLDQSRARIVEMTTLMRQMRAVTEASQADIPAPPPRAKSA</sequence>